<feature type="transmembrane region" description="Helical" evidence="6">
    <location>
        <begin position="6"/>
        <end position="31"/>
    </location>
</feature>
<evidence type="ECO:0000313" key="8">
    <source>
        <dbReference type="Proteomes" id="UP001062901"/>
    </source>
</evidence>
<evidence type="ECO:0000256" key="1">
    <source>
        <dbReference type="ARBA" id="ARBA00004651"/>
    </source>
</evidence>
<feature type="transmembrane region" description="Helical" evidence="6">
    <location>
        <begin position="130"/>
        <end position="147"/>
    </location>
</feature>
<accession>A0ABQ0P0K9</accession>
<keyword evidence="2" id="KW-1003">Cell membrane</keyword>
<evidence type="ECO:0000256" key="3">
    <source>
        <dbReference type="ARBA" id="ARBA00022692"/>
    </source>
</evidence>
<dbReference type="EMBL" id="BAQD01000040">
    <property type="protein sequence ID" value="GBQ07589.1"/>
    <property type="molecule type" value="Genomic_DNA"/>
</dbReference>
<sequence length="217" mass="23420">MLHHYVVPLAAFAVAALVFTITPGLDTVMILRTAAADGRRCAAGAILGIGAGLSLWGIGAVFGLTALLAASATAFMAVKFAGALYLAWMGIGLLLRPRSGLTAPEERASAHKQSTHPFWMGFQRGLLTDILNPKVGIFVITFFPQFIPHHVDMALFTLLQAFIQVVLSVLWLGLLVLLTVPLAGFFNRPTVMRRLDRLTGLIFIGFGAKLFMTHNPH</sequence>
<evidence type="ECO:0000313" key="7">
    <source>
        <dbReference type="EMBL" id="GBQ07589.1"/>
    </source>
</evidence>
<gene>
    <name evidence="7" type="ORF">AA15669_1444</name>
</gene>
<dbReference type="RefSeq" id="WP_018979102.1">
    <property type="nucleotide sequence ID" value="NZ_BAQD01000040.1"/>
</dbReference>
<dbReference type="PANTHER" id="PTHR30086:SF20">
    <property type="entry name" value="ARGININE EXPORTER PROTEIN ARGO-RELATED"/>
    <property type="match status" value="1"/>
</dbReference>
<evidence type="ECO:0000256" key="2">
    <source>
        <dbReference type="ARBA" id="ARBA00022475"/>
    </source>
</evidence>
<keyword evidence="3 6" id="KW-0812">Transmembrane</keyword>
<organism evidence="7 8">
    <name type="scientific">Saccharibacter floricola DSM 15669</name>
    <dbReference type="NCBI Taxonomy" id="1123227"/>
    <lineage>
        <taxon>Bacteria</taxon>
        <taxon>Pseudomonadati</taxon>
        <taxon>Pseudomonadota</taxon>
        <taxon>Alphaproteobacteria</taxon>
        <taxon>Acetobacterales</taxon>
        <taxon>Acetobacteraceae</taxon>
        <taxon>Saccharibacter</taxon>
    </lineage>
</organism>
<feature type="transmembrane region" description="Helical" evidence="6">
    <location>
        <begin position="153"/>
        <end position="186"/>
    </location>
</feature>
<comment type="subcellular location">
    <subcellularLocation>
        <location evidence="1">Cell membrane</location>
        <topology evidence="1">Multi-pass membrane protein</topology>
    </subcellularLocation>
</comment>
<dbReference type="InterPro" id="IPR001123">
    <property type="entry name" value="LeuE-type"/>
</dbReference>
<keyword evidence="8" id="KW-1185">Reference proteome</keyword>
<dbReference type="Pfam" id="PF01810">
    <property type="entry name" value="LysE"/>
    <property type="match status" value="1"/>
</dbReference>
<evidence type="ECO:0000256" key="4">
    <source>
        <dbReference type="ARBA" id="ARBA00022989"/>
    </source>
</evidence>
<keyword evidence="5 6" id="KW-0472">Membrane</keyword>
<dbReference type="PIRSF" id="PIRSF006324">
    <property type="entry name" value="LeuE"/>
    <property type="match status" value="1"/>
</dbReference>
<evidence type="ECO:0000256" key="5">
    <source>
        <dbReference type="ARBA" id="ARBA00023136"/>
    </source>
</evidence>
<proteinExistence type="predicted"/>
<feature type="transmembrane region" description="Helical" evidence="6">
    <location>
        <begin position="74"/>
        <end position="95"/>
    </location>
</feature>
<feature type="transmembrane region" description="Helical" evidence="6">
    <location>
        <begin position="43"/>
        <end position="68"/>
    </location>
</feature>
<evidence type="ECO:0000256" key="6">
    <source>
        <dbReference type="SAM" id="Phobius"/>
    </source>
</evidence>
<reference evidence="7" key="1">
    <citation type="submission" date="2013-04" db="EMBL/GenBank/DDBJ databases">
        <title>The genome sequencing project of 58 acetic acid bacteria.</title>
        <authorList>
            <person name="Okamoto-Kainuma A."/>
            <person name="Ishikawa M."/>
            <person name="Umino S."/>
            <person name="Koizumi Y."/>
            <person name="Shiwa Y."/>
            <person name="Yoshikawa H."/>
            <person name="Matsutani M."/>
            <person name="Matsushita K."/>
        </authorList>
    </citation>
    <scope>NUCLEOTIDE SEQUENCE</scope>
    <source>
        <strain evidence="7">DSM 15669</strain>
    </source>
</reference>
<dbReference type="PANTHER" id="PTHR30086">
    <property type="entry name" value="ARGININE EXPORTER PROTEIN ARGO"/>
    <property type="match status" value="1"/>
</dbReference>
<protein>
    <submittedName>
        <fullName evidence="7">Amino acid efflux protein</fullName>
    </submittedName>
</protein>
<name>A0ABQ0P0K9_9PROT</name>
<dbReference type="Proteomes" id="UP001062901">
    <property type="component" value="Unassembled WGS sequence"/>
</dbReference>
<keyword evidence="4 6" id="KW-1133">Transmembrane helix</keyword>
<comment type="caution">
    <text evidence="7">The sequence shown here is derived from an EMBL/GenBank/DDBJ whole genome shotgun (WGS) entry which is preliminary data.</text>
</comment>